<evidence type="ECO:0000313" key="3">
    <source>
        <dbReference type="Proteomes" id="UP000321638"/>
    </source>
</evidence>
<name>A0A5C8PQZ8_9HYPH</name>
<reference evidence="2 3" key="1">
    <citation type="submission" date="2019-06" db="EMBL/GenBank/DDBJ databases">
        <title>New taxonomy in bacterial strain CC-CFT640, isolated from vineyard.</title>
        <authorList>
            <person name="Lin S.-Y."/>
            <person name="Tsai C.-F."/>
            <person name="Young C.-C."/>
        </authorList>
    </citation>
    <scope>NUCLEOTIDE SEQUENCE [LARGE SCALE GENOMIC DNA]</scope>
    <source>
        <strain evidence="2 3">CC-CFT640</strain>
    </source>
</reference>
<dbReference type="NCBIfam" id="TIGR03357">
    <property type="entry name" value="VI_zyme"/>
    <property type="match status" value="1"/>
</dbReference>
<evidence type="ECO:0000313" key="2">
    <source>
        <dbReference type="EMBL" id="TXL77156.1"/>
    </source>
</evidence>
<dbReference type="PANTHER" id="PTHR38595:SF1">
    <property type="entry name" value="TYPE VI SECRETION SYSTEM COMPONENT TSSE1"/>
    <property type="match status" value="1"/>
</dbReference>
<keyword evidence="3" id="KW-1185">Reference proteome</keyword>
<dbReference type="Gene3D" id="3.10.450.40">
    <property type="match status" value="1"/>
</dbReference>
<proteinExistence type="predicted"/>
<sequence>MALDDDALRAELSVLDRLIDDRPDETRERPMTPAQTMARLREAVRRDLEALLNTRERCRGWPAALKEIDESVVGYGLPDFSVLSLQGEWRTTLCRRVTEVIRRFEPRLTSIRVQFDTRGDRLERVARLRIEAMMQADPAPEPIAFDTQIDSGTRLMSIADK</sequence>
<organism evidence="2 3">
    <name type="scientific">Vineibacter terrae</name>
    <dbReference type="NCBI Taxonomy" id="2586908"/>
    <lineage>
        <taxon>Bacteria</taxon>
        <taxon>Pseudomonadati</taxon>
        <taxon>Pseudomonadota</taxon>
        <taxon>Alphaproteobacteria</taxon>
        <taxon>Hyphomicrobiales</taxon>
        <taxon>Vineibacter</taxon>
    </lineage>
</organism>
<gene>
    <name evidence="2" type="primary">tssE</name>
    <name evidence="2" type="ORF">FHP25_10350</name>
</gene>
<dbReference type="Pfam" id="PF04965">
    <property type="entry name" value="GPW_gp25"/>
    <property type="match status" value="1"/>
</dbReference>
<dbReference type="EMBL" id="VDUZ01000009">
    <property type="protein sequence ID" value="TXL77156.1"/>
    <property type="molecule type" value="Genomic_DNA"/>
</dbReference>
<comment type="caution">
    <text evidence="2">The sequence shown here is derived from an EMBL/GenBank/DDBJ whole genome shotgun (WGS) entry which is preliminary data.</text>
</comment>
<dbReference type="InterPro" id="IPR017737">
    <property type="entry name" value="TssE1-like"/>
</dbReference>
<dbReference type="OrthoDB" id="119583at2"/>
<feature type="domain" description="IraD/Gp25-like" evidence="1">
    <location>
        <begin position="39"/>
        <end position="138"/>
    </location>
</feature>
<dbReference type="AlphaFoldDB" id="A0A5C8PQZ8"/>
<dbReference type="Proteomes" id="UP000321638">
    <property type="component" value="Unassembled WGS sequence"/>
</dbReference>
<evidence type="ECO:0000259" key="1">
    <source>
        <dbReference type="Pfam" id="PF04965"/>
    </source>
</evidence>
<dbReference type="PANTHER" id="PTHR38595">
    <property type="entry name" value="CYTOPLASMIC PROTEIN-RELATED"/>
    <property type="match status" value="1"/>
</dbReference>
<dbReference type="SUPFAM" id="SSF160719">
    <property type="entry name" value="gpW/gp25-like"/>
    <property type="match status" value="1"/>
</dbReference>
<dbReference type="RefSeq" id="WP_147846856.1">
    <property type="nucleotide sequence ID" value="NZ_VDUZ01000009.1"/>
</dbReference>
<protein>
    <submittedName>
        <fullName evidence="2">Type VI secretion system baseplate subunit TssE</fullName>
    </submittedName>
</protein>
<dbReference type="InterPro" id="IPR007048">
    <property type="entry name" value="IraD/Gp25-like"/>
</dbReference>
<accession>A0A5C8PQZ8</accession>
<dbReference type="InterPro" id="IPR053176">
    <property type="entry name" value="T6SS_TssE1-like"/>
</dbReference>